<dbReference type="Pfam" id="PF20469">
    <property type="entry name" value="OLD-like_TOPRIM"/>
    <property type="match status" value="1"/>
</dbReference>
<dbReference type="Pfam" id="PF13304">
    <property type="entry name" value="AAA_21"/>
    <property type="match status" value="1"/>
</dbReference>
<organism evidence="3 4">
    <name type="scientific">Sphingopyxis italica</name>
    <dbReference type="NCBI Taxonomy" id="1129133"/>
    <lineage>
        <taxon>Bacteria</taxon>
        <taxon>Pseudomonadati</taxon>
        <taxon>Pseudomonadota</taxon>
        <taxon>Alphaproteobacteria</taxon>
        <taxon>Sphingomonadales</taxon>
        <taxon>Sphingomonadaceae</taxon>
        <taxon>Sphingopyxis</taxon>
    </lineage>
</organism>
<evidence type="ECO:0000313" key="3">
    <source>
        <dbReference type="EMBL" id="NJB88881.1"/>
    </source>
</evidence>
<dbReference type="InterPro" id="IPR034139">
    <property type="entry name" value="TOPRIM_OLD"/>
</dbReference>
<sequence length="550" mass="60023">MLKSVTISFSETGSFDLETKGITIFVGPNNSGKSLVLREIEAVVSHDPLPSNLKIVTDFEIEWPNASTIHEQVEKAKANTPPNAPVGHVHLGRINLNGGREFSEINISTLTNFANQKTQKGWITTQFIKWGVIRLDGRSRFNLTNDQAGGDLEAPPQNVLSHFFIDESARASVRTLVKDAFNVNFYVDPTNLGQLRIKLADGLLPTDEQSLGLNARNFYRNATHIKDASDGVQAFTGIVTAVLSGEYHTILIDEPEAFLHPPLARKLGKSLAGIAAKRNGALLASTHSSDFLMGCVQASPSVKVVRLEYSQGKSRARSIDPKSLEGFLKRPLMRSANVISGLFHDGVIVLESDNDRAFYSEIFYRLAEGKPDYPSILFVNAQNKQTIREIIGPLREFGVPAAAIPDIDIVKDGGKTWTDWLKAAKIPAALHAGLGQQRAAIDIALRASGKDMKTDGGFKLLSDPDRLAADVLFDSLEAFGVFPVRGGEVENWLSNLNVPGKKTDWAVAMLERLGSDASDPNYVEPSGDDVWAFLEKIVAWIKNPGRKGTG</sequence>
<dbReference type="RefSeq" id="WP_167919921.1">
    <property type="nucleotide sequence ID" value="NZ_JAATIT010000001.1"/>
</dbReference>
<dbReference type="PANTHER" id="PTHR43581">
    <property type="entry name" value="ATP/GTP PHOSPHATASE"/>
    <property type="match status" value="1"/>
</dbReference>
<feature type="domain" description="OLD protein-like TOPRIM" evidence="2">
    <location>
        <begin position="342"/>
        <end position="408"/>
    </location>
</feature>
<proteinExistence type="predicted"/>
<gene>
    <name evidence="3" type="ORF">GGR90_001033</name>
</gene>
<evidence type="ECO:0000259" key="1">
    <source>
        <dbReference type="Pfam" id="PF13304"/>
    </source>
</evidence>
<evidence type="ECO:0000313" key="4">
    <source>
        <dbReference type="Proteomes" id="UP000535078"/>
    </source>
</evidence>
<protein>
    <submittedName>
        <fullName evidence="3">Energy-coupling factor transporter ATP-binding protein EcfA2</fullName>
    </submittedName>
</protein>
<dbReference type="SUPFAM" id="SSF52540">
    <property type="entry name" value="P-loop containing nucleoside triphosphate hydrolases"/>
    <property type="match status" value="1"/>
</dbReference>
<dbReference type="InterPro" id="IPR027417">
    <property type="entry name" value="P-loop_NTPase"/>
</dbReference>
<dbReference type="PANTHER" id="PTHR43581:SF4">
    <property type="entry name" value="ATP_GTP PHOSPHATASE"/>
    <property type="match status" value="1"/>
</dbReference>
<dbReference type="AlphaFoldDB" id="A0A7X5XRH0"/>
<dbReference type="InterPro" id="IPR051396">
    <property type="entry name" value="Bact_Antivir_Def_Nuclease"/>
</dbReference>
<dbReference type="Gene3D" id="3.40.50.300">
    <property type="entry name" value="P-loop containing nucleotide triphosphate hydrolases"/>
    <property type="match status" value="1"/>
</dbReference>
<dbReference type="GO" id="GO:0005524">
    <property type="term" value="F:ATP binding"/>
    <property type="evidence" value="ECO:0007669"/>
    <property type="project" value="UniProtKB-KW"/>
</dbReference>
<comment type="caution">
    <text evidence="3">The sequence shown here is derived from an EMBL/GenBank/DDBJ whole genome shotgun (WGS) entry which is preliminary data.</text>
</comment>
<reference evidence="3 4" key="1">
    <citation type="submission" date="2020-03" db="EMBL/GenBank/DDBJ databases">
        <title>Genomic Encyclopedia of Type Strains, Phase IV (KMG-IV): sequencing the most valuable type-strain genomes for metagenomic binning, comparative biology and taxonomic classification.</title>
        <authorList>
            <person name="Goeker M."/>
        </authorList>
    </citation>
    <scope>NUCLEOTIDE SEQUENCE [LARGE SCALE GENOMIC DNA]</scope>
    <source>
        <strain evidence="3 4">DSM 25229</strain>
    </source>
</reference>
<keyword evidence="3" id="KW-0067">ATP-binding</keyword>
<feature type="domain" description="ATPase AAA-type core" evidence="1">
    <location>
        <begin position="48"/>
        <end position="292"/>
    </location>
</feature>
<dbReference type="InterPro" id="IPR003959">
    <property type="entry name" value="ATPase_AAA_core"/>
</dbReference>
<dbReference type="EMBL" id="JAATIT010000001">
    <property type="protein sequence ID" value="NJB88881.1"/>
    <property type="molecule type" value="Genomic_DNA"/>
</dbReference>
<dbReference type="GO" id="GO:0016887">
    <property type="term" value="F:ATP hydrolysis activity"/>
    <property type="evidence" value="ECO:0007669"/>
    <property type="project" value="InterPro"/>
</dbReference>
<dbReference type="Proteomes" id="UP000535078">
    <property type="component" value="Unassembled WGS sequence"/>
</dbReference>
<name>A0A7X5XRH0_9SPHN</name>
<keyword evidence="3" id="KW-0547">Nucleotide-binding</keyword>
<accession>A0A7X5XRH0</accession>
<evidence type="ECO:0000259" key="2">
    <source>
        <dbReference type="Pfam" id="PF20469"/>
    </source>
</evidence>
<keyword evidence="4" id="KW-1185">Reference proteome</keyword>